<dbReference type="Pfam" id="PF02172">
    <property type="entry name" value="KIX"/>
    <property type="match status" value="1"/>
</dbReference>
<dbReference type="GO" id="GO:1990226">
    <property type="term" value="F:histone methyltransferase binding"/>
    <property type="evidence" value="ECO:0007669"/>
    <property type="project" value="EnsemblMetazoa"/>
</dbReference>
<dbReference type="GO" id="GO:0045466">
    <property type="term" value="P:R7 cell differentiation"/>
    <property type="evidence" value="ECO:0007669"/>
    <property type="project" value="EnsemblMetazoa"/>
</dbReference>
<dbReference type="GO" id="GO:0035097">
    <property type="term" value="C:histone methyltransferase complex"/>
    <property type="evidence" value="ECO:0007669"/>
    <property type="project" value="EnsemblMetazoa"/>
</dbReference>
<keyword evidence="5" id="KW-1185">Reference proteome</keyword>
<dbReference type="GO" id="GO:0090263">
    <property type="term" value="P:positive regulation of canonical Wnt signaling pathway"/>
    <property type="evidence" value="ECO:0007669"/>
    <property type="project" value="EnsemblMetazoa"/>
</dbReference>
<evidence type="ECO:0000313" key="4">
    <source>
        <dbReference type="EMBL" id="EDX16524.1"/>
    </source>
</evidence>
<dbReference type="Proteomes" id="UP000000304">
    <property type="component" value="Unassembled WGS sequence"/>
</dbReference>
<dbReference type="GO" id="GO:0008347">
    <property type="term" value="P:glial cell migration"/>
    <property type="evidence" value="ECO:0007669"/>
    <property type="project" value="EnsemblMetazoa"/>
</dbReference>
<dbReference type="GO" id="GO:0007088">
    <property type="term" value="P:regulation of mitotic nuclear division"/>
    <property type="evidence" value="ECO:0007669"/>
    <property type="project" value="EnsemblMetazoa"/>
</dbReference>
<feature type="compositionally biased region" description="Low complexity" evidence="2">
    <location>
        <begin position="90"/>
        <end position="104"/>
    </location>
</feature>
<dbReference type="GO" id="GO:0098793">
    <property type="term" value="C:presynapse"/>
    <property type="evidence" value="ECO:0007669"/>
    <property type="project" value="GOC"/>
</dbReference>
<dbReference type="EMBL" id="CH983736">
    <property type="protein sequence ID" value="EDX16524.1"/>
    <property type="molecule type" value="Genomic_DNA"/>
</dbReference>
<keyword evidence="1" id="KW-0539">Nucleus</keyword>
<dbReference type="GO" id="GO:0044017">
    <property type="term" value="F:histone H3K27 acetyltransferase activity"/>
    <property type="evidence" value="ECO:0007669"/>
    <property type="project" value="EnsemblMetazoa"/>
</dbReference>
<feature type="compositionally biased region" description="Gly residues" evidence="2">
    <location>
        <begin position="182"/>
        <end position="195"/>
    </location>
</feature>
<dbReference type="GO" id="GO:0032922">
    <property type="term" value="P:circadian regulation of gene expression"/>
    <property type="evidence" value="ECO:0007669"/>
    <property type="project" value="EnsemblMetazoa"/>
</dbReference>
<evidence type="ECO:0000256" key="1">
    <source>
        <dbReference type="ARBA" id="ARBA00023242"/>
    </source>
</evidence>
<evidence type="ECO:0000256" key="2">
    <source>
        <dbReference type="SAM" id="MobiDB-lite"/>
    </source>
</evidence>
<evidence type="ECO:0000259" key="3">
    <source>
        <dbReference type="PROSITE" id="PS50952"/>
    </source>
</evidence>
<dbReference type="HOGENOM" id="CLU_967316_0_0_1"/>
<dbReference type="GO" id="GO:0000123">
    <property type="term" value="C:histone acetyltransferase complex"/>
    <property type="evidence" value="ECO:0007669"/>
    <property type="project" value="EnsemblMetazoa"/>
</dbReference>
<dbReference type="GO" id="GO:0030707">
    <property type="term" value="P:follicle cell of egg chamber development"/>
    <property type="evidence" value="ECO:0007669"/>
    <property type="project" value="EnsemblMetazoa"/>
</dbReference>
<feature type="domain" description="KIX" evidence="3">
    <location>
        <begin position="243"/>
        <end position="288"/>
    </location>
</feature>
<dbReference type="GO" id="GO:0007464">
    <property type="term" value="P:R3/R4 cell fate commitment"/>
    <property type="evidence" value="ECO:0007669"/>
    <property type="project" value="EnsemblMetazoa"/>
</dbReference>
<dbReference type="GO" id="GO:0007269">
    <property type="term" value="P:neurotransmitter secretion"/>
    <property type="evidence" value="ECO:0007669"/>
    <property type="project" value="EnsemblMetazoa"/>
</dbReference>
<protein>
    <submittedName>
        <fullName evidence="4">GD24558</fullName>
    </submittedName>
</protein>
<sequence length="288" mass="29612">MVQQLTQQQQQQQVHQQQVQQQELRRFDGMGQVGLSPVPAGGMQQQQQQGLAPVIRIQGAQPAVRVLGPGGPGGPSGPNVLPNDVNSLHQQQQQMLQQQQQQGQNRRRGGLATMVEQQQQHQQQQQQPNPAQLGGNIPAPLSVNVGGFGNTNFGGAAAGGAVGANDKQQLKVAQVHPQSHGVGAGGASAGAGASGGQVAAGSSVLMPADTTGSGNAVNPSQNAGGGAGGAGGGNGGNSGPPGDNEKDWRESVTADLRNHLVHKLVQAIFSPRISRPCRTNGCIIRFIR</sequence>
<dbReference type="SMR" id="B4NU77"/>
<dbReference type="GO" id="GO:0043993">
    <property type="term" value="F:histone H3K18 acetyltransferase activity"/>
    <property type="evidence" value="ECO:0007669"/>
    <property type="project" value="EnsemblMetazoa"/>
</dbReference>
<feature type="compositionally biased region" description="Polar residues" evidence="2">
    <location>
        <begin position="210"/>
        <end position="221"/>
    </location>
</feature>
<proteinExistence type="predicted"/>
<feature type="compositionally biased region" description="Low complexity" evidence="2">
    <location>
        <begin position="1"/>
        <end position="22"/>
    </location>
</feature>
<dbReference type="GO" id="GO:0045880">
    <property type="term" value="P:positive regulation of smoothened signaling pathway"/>
    <property type="evidence" value="ECO:0007669"/>
    <property type="project" value="EnsemblMetazoa"/>
</dbReference>
<feature type="region of interest" description="Disordered" evidence="2">
    <location>
        <begin position="1"/>
        <end position="51"/>
    </location>
</feature>
<dbReference type="GO" id="GO:0007416">
    <property type="term" value="P:synapse assembly"/>
    <property type="evidence" value="ECO:0007669"/>
    <property type="project" value="EnsemblMetazoa"/>
</dbReference>
<dbReference type="STRING" id="7240.B4NU77"/>
<gene>
    <name evidence="4" type="primary">Dsim\GD24558</name>
    <name evidence="4" type="ORF">Dsim_GD24558</name>
</gene>
<dbReference type="GO" id="GO:0090090">
    <property type="term" value="P:negative regulation of canonical Wnt signaling pathway"/>
    <property type="evidence" value="ECO:0007669"/>
    <property type="project" value="EnsemblMetazoa"/>
</dbReference>
<dbReference type="OrthoDB" id="899at2759"/>
<reference evidence="4 5" key="1">
    <citation type="journal article" date="2007" name="Nature">
        <title>Evolution of genes and genomes on the Drosophila phylogeny.</title>
        <authorList>
            <consortium name="Drosophila 12 Genomes Consortium"/>
            <person name="Clark A.G."/>
            <person name="Eisen M.B."/>
            <person name="Smith D.R."/>
            <person name="Bergman C.M."/>
            <person name="Oliver B."/>
            <person name="Markow T.A."/>
            <person name="Kaufman T.C."/>
            <person name="Kellis M."/>
            <person name="Gelbart W."/>
            <person name="Iyer V.N."/>
            <person name="Pollard D.A."/>
            <person name="Sackton T.B."/>
            <person name="Larracuente A.M."/>
            <person name="Singh N.D."/>
            <person name="Abad J.P."/>
            <person name="Abt D.N."/>
            <person name="Adryan B."/>
            <person name="Aguade M."/>
            <person name="Akashi H."/>
            <person name="Anderson W.W."/>
            <person name="Aquadro C.F."/>
            <person name="Ardell D.H."/>
            <person name="Arguello R."/>
            <person name="Artieri C.G."/>
            <person name="Barbash D.A."/>
            <person name="Barker D."/>
            <person name="Barsanti P."/>
            <person name="Batterham P."/>
            <person name="Batzoglou S."/>
            <person name="Begun D."/>
            <person name="Bhutkar A."/>
            <person name="Blanco E."/>
            <person name="Bosak S.A."/>
            <person name="Bradley R.K."/>
            <person name="Brand A.D."/>
            <person name="Brent M.R."/>
            <person name="Brooks A.N."/>
            <person name="Brown R.H."/>
            <person name="Butlin R.K."/>
            <person name="Caggese C."/>
            <person name="Calvi B.R."/>
            <person name="Bernardo de Carvalho A."/>
            <person name="Caspi A."/>
            <person name="Castrezana S."/>
            <person name="Celniker S.E."/>
            <person name="Chang J.L."/>
            <person name="Chapple C."/>
            <person name="Chatterji S."/>
            <person name="Chinwalla A."/>
            <person name="Civetta A."/>
            <person name="Clifton S.W."/>
            <person name="Comeron J.M."/>
            <person name="Costello J.C."/>
            <person name="Coyne J.A."/>
            <person name="Daub J."/>
            <person name="David R.G."/>
            <person name="Delcher A.L."/>
            <person name="Delehaunty K."/>
            <person name="Do C.B."/>
            <person name="Ebling H."/>
            <person name="Edwards K."/>
            <person name="Eickbush T."/>
            <person name="Evans J.D."/>
            <person name="Filipski A."/>
            <person name="Findeiss S."/>
            <person name="Freyhult E."/>
            <person name="Fulton L."/>
            <person name="Fulton R."/>
            <person name="Garcia A.C."/>
            <person name="Gardiner A."/>
            <person name="Garfield D.A."/>
            <person name="Garvin B.E."/>
            <person name="Gibson G."/>
            <person name="Gilbert D."/>
            <person name="Gnerre S."/>
            <person name="Godfrey J."/>
            <person name="Good R."/>
            <person name="Gotea V."/>
            <person name="Gravely B."/>
            <person name="Greenberg A.J."/>
            <person name="Griffiths-Jones S."/>
            <person name="Gross S."/>
            <person name="Guigo R."/>
            <person name="Gustafson E.A."/>
            <person name="Haerty W."/>
            <person name="Hahn M.W."/>
            <person name="Halligan D.L."/>
            <person name="Halpern A.L."/>
            <person name="Halter G.M."/>
            <person name="Han M.V."/>
            <person name="Heger A."/>
            <person name="Hillier L."/>
            <person name="Hinrichs A.S."/>
            <person name="Holmes I."/>
            <person name="Hoskins R.A."/>
            <person name="Hubisz M.J."/>
            <person name="Hultmark D."/>
            <person name="Huntley M.A."/>
            <person name="Jaffe D.B."/>
            <person name="Jagadeeshan S."/>
            <person name="Jeck W.R."/>
            <person name="Johnson J."/>
            <person name="Jones C.D."/>
            <person name="Jordan W.C."/>
            <person name="Karpen G.H."/>
            <person name="Kataoka E."/>
            <person name="Keightley P.D."/>
            <person name="Kheradpour P."/>
            <person name="Kirkness E.F."/>
            <person name="Koerich L.B."/>
            <person name="Kristiansen K."/>
            <person name="Kudrna D."/>
            <person name="Kulathinal R.J."/>
            <person name="Kumar S."/>
            <person name="Kwok R."/>
            <person name="Lander E."/>
            <person name="Langley C.H."/>
            <person name="Lapoint R."/>
            <person name="Lazzaro B.P."/>
            <person name="Lee S.J."/>
            <person name="Levesque L."/>
            <person name="Li R."/>
            <person name="Lin C.F."/>
            <person name="Lin M.F."/>
            <person name="Lindblad-Toh K."/>
            <person name="Llopart A."/>
            <person name="Long M."/>
            <person name="Low L."/>
            <person name="Lozovsky E."/>
            <person name="Lu J."/>
            <person name="Luo M."/>
            <person name="Machado C.A."/>
            <person name="Makalowski W."/>
            <person name="Marzo M."/>
            <person name="Matsuda M."/>
            <person name="Matzkin L."/>
            <person name="McAllister B."/>
            <person name="McBride C.S."/>
            <person name="McKernan B."/>
            <person name="McKernan K."/>
            <person name="Mendez-Lago M."/>
            <person name="Minx P."/>
            <person name="Mollenhauer M.U."/>
            <person name="Montooth K."/>
            <person name="Mount S.M."/>
            <person name="Mu X."/>
            <person name="Myers E."/>
            <person name="Negre B."/>
            <person name="Newfeld S."/>
            <person name="Nielsen R."/>
            <person name="Noor M.A."/>
            <person name="O'Grady P."/>
            <person name="Pachter L."/>
            <person name="Papaceit M."/>
            <person name="Parisi M.J."/>
            <person name="Parisi M."/>
            <person name="Parts L."/>
            <person name="Pedersen J.S."/>
            <person name="Pesole G."/>
            <person name="Phillippy A.M."/>
            <person name="Ponting C.P."/>
            <person name="Pop M."/>
            <person name="Porcelli D."/>
            <person name="Powell J.R."/>
            <person name="Prohaska S."/>
            <person name="Pruitt K."/>
            <person name="Puig M."/>
            <person name="Quesneville H."/>
            <person name="Ram K.R."/>
            <person name="Rand D."/>
            <person name="Rasmussen M.D."/>
            <person name="Reed L.K."/>
            <person name="Reenan R."/>
            <person name="Reily A."/>
            <person name="Remington K.A."/>
            <person name="Rieger T.T."/>
            <person name="Ritchie M.G."/>
            <person name="Robin C."/>
            <person name="Rogers Y.H."/>
            <person name="Rohde C."/>
            <person name="Rozas J."/>
            <person name="Rubenfield M.J."/>
            <person name="Ruiz A."/>
            <person name="Russo S."/>
            <person name="Salzberg S.L."/>
            <person name="Sanchez-Gracia A."/>
            <person name="Saranga D.J."/>
            <person name="Sato H."/>
            <person name="Schaeffer S.W."/>
            <person name="Schatz M.C."/>
            <person name="Schlenke T."/>
            <person name="Schwartz R."/>
            <person name="Segarra C."/>
            <person name="Singh R.S."/>
            <person name="Sirot L."/>
            <person name="Sirota M."/>
            <person name="Sisneros N.B."/>
            <person name="Smith C.D."/>
            <person name="Smith T.F."/>
            <person name="Spieth J."/>
            <person name="Stage D.E."/>
            <person name="Stark A."/>
            <person name="Stephan W."/>
            <person name="Strausberg R.L."/>
            <person name="Strempel S."/>
            <person name="Sturgill D."/>
            <person name="Sutton G."/>
            <person name="Sutton G.G."/>
            <person name="Tao W."/>
            <person name="Teichmann S."/>
            <person name="Tobari Y.N."/>
            <person name="Tomimura Y."/>
            <person name="Tsolas J.M."/>
            <person name="Valente V.L."/>
            <person name="Venter E."/>
            <person name="Venter J.C."/>
            <person name="Vicario S."/>
            <person name="Vieira F.G."/>
            <person name="Vilella A.J."/>
            <person name="Villasante A."/>
            <person name="Walenz B."/>
            <person name="Wang J."/>
            <person name="Wasserman M."/>
            <person name="Watts T."/>
            <person name="Wilson D."/>
            <person name="Wilson R.K."/>
            <person name="Wing R.A."/>
            <person name="Wolfner M.F."/>
            <person name="Wong A."/>
            <person name="Wong G.K."/>
            <person name="Wu C.I."/>
            <person name="Wu G."/>
            <person name="Yamamoto D."/>
            <person name="Yang H.P."/>
            <person name="Yang S.P."/>
            <person name="Yorke J.A."/>
            <person name="Yoshida K."/>
            <person name="Zdobnov E."/>
            <person name="Zhang P."/>
            <person name="Zhang Y."/>
            <person name="Zimin A.V."/>
            <person name="Baldwin J."/>
            <person name="Abdouelleil A."/>
            <person name="Abdulkadir J."/>
            <person name="Abebe A."/>
            <person name="Abera B."/>
            <person name="Abreu J."/>
            <person name="Acer S.C."/>
            <person name="Aftuck L."/>
            <person name="Alexander A."/>
            <person name="An P."/>
            <person name="Anderson E."/>
            <person name="Anderson S."/>
            <person name="Arachi H."/>
            <person name="Azer M."/>
            <person name="Bachantsang P."/>
            <person name="Barry A."/>
            <person name="Bayul T."/>
            <person name="Berlin A."/>
            <person name="Bessette D."/>
            <person name="Bloom T."/>
            <person name="Blye J."/>
            <person name="Boguslavskiy L."/>
            <person name="Bonnet C."/>
            <person name="Boukhgalter B."/>
            <person name="Bourzgui I."/>
            <person name="Brown A."/>
            <person name="Cahill P."/>
            <person name="Channer S."/>
            <person name="Cheshatsang Y."/>
            <person name="Chuda L."/>
            <person name="Citroen M."/>
            <person name="Collymore A."/>
            <person name="Cooke P."/>
            <person name="Costello M."/>
            <person name="D'Aco K."/>
            <person name="Daza R."/>
            <person name="De Haan G."/>
            <person name="DeGray S."/>
            <person name="DeMaso C."/>
            <person name="Dhargay N."/>
            <person name="Dooley K."/>
            <person name="Dooley E."/>
            <person name="Doricent M."/>
            <person name="Dorje P."/>
            <person name="Dorjee K."/>
            <person name="Dupes A."/>
            <person name="Elong R."/>
            <person name="Falk J."/>
            <person name="Farina A."/>
            <person name="Faro S."/>
            <person name="Ferguson D."/>
            <person name="Fisher S."/>
            <person name="Foley C.D."/>
            <person name="Franke A."/>
            <person name="Friedrich D."/>
            <person name="Gadbois L."/>
            <person name="Gearin G."/>
            <person name="Gearin C.R."/>
            <person name="Giannoukos G."/>
            <person name="Goode T."/>
            <person name="Graham J."/>
            <person name="Grandbois E."/>
            <person name="Grewal S."/>
            <person name="Gyaltsen K."/>
            <person name="Hafez N."/>
            <person name="Hagos B."/>
            <person name="Hall J."/>
            <person name="Henson C."/>
            <person name="Hollinger A."/>
            <person name="Honan T."/>
            <person name="Huard M.D."/>
            <person name="Hughes L."/>
            <person name="Hurhula B."/>
            <person name="Husby M.E."/>
            <person name="Kamat A."/>
            <person name="Kanga B."/>
            <person name="Kashin S."/>
            <person name="Khazanovich D."/>
            <person name="Kisner P."/>
            <person name="Lance K."/>
            <person name="Lara M."/>
            <person name="Lee W."/>
            <person name="Lennon N."/>
            <person name="Letendre F."/>
            <person name="LeVine R."/>
            <person name="Lipovsky A."/>
            <person name="Liu X."/>
            <person name="Liu J."/>
            <person name="Liu S."/>
            <person name="Lokyitsang T."/>
            <person name="Lokyitsang Y."/>
            <person name="Lubonja R."/>
            <person name="Lui A."/>
            <person name="MacDonald P."/>
            <person name="Magnisalis V."/>
            <person name="Maru K."/>
            <person name="Matthews C."/>
            <person name="McCusker W."/>
            <person name="McDonough S."/>
            <person name="Mehta T."/>
            <person name="Meldrim J."/>
            <person name="Meneus L."/>
            <person name="Mihai O."/>
            <person name="Mihalev A."/>
            <person name="Mihova T."/>
            <person name="Mittelman R."/>
            <person name="Mlenga V."/>
            <person name="Montmayeur A."/>
            <person name="Mulrain L."/>
            <person name="Navidi A."/>
            <person name="Naylor J."/>
            <person name="Negash T."/>
            <person name="Nguyen T."/>
            <person name="Nguyen N."/>
            <person name="Nicol R."/>
            <person name="Norbu C."/>
            <person name="Norbu N."/>
            <person name="Novod N."/>
            <person name="O'Neill B."/>
            <person name="Osman S."/>
            <person name="Markiewicz E."/>
            <person name="Oyono O.L."/>
            <person name="Patti C."/>
            <person name="Phunkhang P."/>
            <person name="Pierre F."/>
            <person name="Priest M."/>
            <person name="Raghuraman S."/>
            <person name="Rege F."/>
            <person name="Reyes R."/>
            <person name="Rise C."/>
            <person name="Rogov P."/>
            <person name="Ross K."/>
            <person name="Ryan E."/>
            <person name="Settipalli S."/>
            <person name="Shea T."/>
            <person name="Sherpa N."/>
            <person name="Shi L."/>
            <person name="Shih D."/>
            <person name="Sparrow T."/>
            <person name="Spaulding J."/>
            <person name="Stalker J."/>
            <person name="Stange-Thomann N."/>
            <person name="Stavropoulos S."/>
            <person name="Stone C."/>
            <person name="Strader C."/>
            <person name="Tesfaye S."/>
            <person name="Thomson T."/>
            <person name="Thoulutsang Y."/>
            <person name="Thoulutsang D."/>
            <person name="Topham K."/>
            <person name="Topping I."/>
            <person name="Tsamla T."/>
            <person name="Vassiliev H."/>
            <person name="Vo A."/>
            <person name="Wangchuk T."/>
            <person name="Wangdi T."/>
            <person name="Weiand M."/>
            <person name="Wilkinson J."/>
            <person name="Wilson A."/>
            <person name="Yadav S."/>
            <person name="Young G."/>
            <person name="Yu Q."/>
            <person name="Zembek L."/>
            <person name="Zhong D."/>
            <person name="Zimmer A."/>
            <person name="Zwirko Z."/>
            <person name="Jaffe D.B."/>
            <person name="Alvarez P."/>
            <person name="Brockman W."/>
            <person name="Butler J."/>
            <person name="Chin C."/>
            <person name="Gnerre S."/>
            <person name="Grabherr M."/>
            <person name="Kleber M."/>
            <person name="Mauceli E."/>
            <person name="MacCallum I."/>
        </authorList>
    </citation>
    <scope>NUCLEOTIDE SEQUENCE [LARGE SCALE GENOMIC DNA]</scope>
    <source>
        <strain evidence="5">white501</strain>
    </source>
</reference>
<dbReference type="GO" id="GO:0000076">
    <property type="term" value="P:DNA replication checkpoint signaling"/>
    <property type="evidence" value="ECO:0007669"/>
    <property type="project" value="EnsemblMetazoa"/>
</dbReference>
<organism evidence="4 5">
    <name type="scientific">Drosophila simulans</name>
    <name type="common">Fruit fly</name>
    <dbReference type="NCBI Taxonomy" id="7240"/>
    <lineage>
        <taxon>Eukaryota</taxon>
        <taxon>Metazoa</taxon>
        <taxon>Ecdysozoa</taxon>
        <taxon>Arthropoda</taxon>
        <taxon>Hexapoda</taxon>
        <taxon>Insecta</taxon>
        <taxon>Pterygota</taxon>
        <taxon>Neoptera</taxon>
        <taxon>Endopterygota</taxon>
        <taxon>Diptera</taxon>
        <taxon>Brachycera</taxon>
        <taxon>Muscomorpha</taxon>
        <taxon>Ephydroidea</taxon>
        <taxon>Drosophilidae</taxon>
        <taxon>Drosophila</taxon>
        <taxon>Sophophora</taxon>
    </lineage>
</organism>
<dbReference type="GO" id="GO:0061629">
    <property type="term" value="F:RNA polymerase II-specific DNA-binding transcription factor binding"/>
    <property type="evidence" value="ECO:0007669"/>
    <property type="project" value="EnsemblMetazoa"/>
</dbReference>
<evidence type="ECO:0000313" key="5">
    <source>
        <dbReference type="Proteomes" id="UP000000304"/>
    </source>
</evidence>
<name>B4NU77_DROSI</name>
<dbReference type="SUPFAM" id="SSF47040">
    <property type="entry name" value="Kix domain of CBP (creb binding protein)"/>
    <property type="match status" value="1"/>
</dbReference>
<dbReference type="InterPro" id="IPR003101">
    <property type="entry name" value="KIX_dom"/>
</dbReference>
<dbReference type="GO" id="GO:0045475">
    <property type="term" value="P:locomotor rhythm"/>
    <property type="evidence" value="ECO:0007669"/>
    <property type="project" value="EnsemblMetazoa"/>
</dbReference>
<dbReference type="GO" id="GO:0040040">
    <property type="term" value="P:thermosensory behavior"/>
    <property type="evidence" value="ECO:0007669"/>
    <property type="project" value="EnsemblMetazoa"/>
</dbReference>
<feature type="region of interest" description="Disordered" evidence="2">
    <location>
        <begin position="64"/>
        <end position="138"/>
    </location>
</feature>
<accession>B4NU77</accession>
<dbReference type="GO" id="GO:0045944">
    <property type="term" value="P:positive regulation of transcription by RNA polymerase II"/>
    <property type="evidence" value="ECO:0007669"/>
    <property type="project" value="EnsemblMetazoa"/>
</dbReference>
<dbReference type="PROSITE" id="PS50952">
    <property type="entry name" value="KIX"/>
    <property type="match status" value="1"/>
</dbReference>
<feature type="region of interest" description="Disordered" evidence="2">
    <location>
        <begin position="173"/>
        <end position="248"/>
    </location>
</feature>
<dbReference type="InterPro" id="IPR036529">
    <property type="entry name" value="KIX_dom_sf"/>
</dbReference>
<dbReference type="GO" id="GO:0003713">
    <property type="term" value="F:transcription coactivator activity"/>
    <property type="evidence" value="ECO:0007669"/>
    <property type="project" value="EnsemblMetazoa"/>
</dbReference>
<dbReference type="AlphaFoldDB" id="B4NU77"/>
<dbReference type="Gene3D" id="1.10.246.20">
    <property type="entry name" value="Coactivator CBP, KIX domain"/>
    <property type="match status" value="1"/>
</dbReference>
<feature type="compositionally biased region" description="Low complexity" evidence="2">
    <location>
        <begin position="117"/>
        <end position="127"/>
    </location>
</feature>
<feature type="compositionally biased region" description="Gly residues" evidence="2">
    <location>
        <begin position="223"/>
        <end position="239"/>
    </location>
</feature>
<dbReference type="GO" id="GO:0005700">
    <property type="term" value="C:polytene chromosome"/>
    <property type="evidence" value="ECO:0007669"/>
    <property type="project" value="EnsemblMetazoa"/>
</dbReference>